<dbReference type="RefSeq" id="WP_007021717.1">
    <property type="nucleotide sequence ID" value="NZ_CH724126.1"/>
</dbReference>
<gene>
    <name evidence="1" type="ORF">MED92_06258</name>
</gene>
<evidence type="ECO:0000313" key="1">
    <source>
        <dbReference type="EMBL" id="EAR62699.1"/>
    </source>
</evidence>
<sequence>MQIHDDVFIQEFETLTLKPEYFDHKGHIRLAWLYLQQYDLETAEQKVCFGIKRYAESLGATDKFHFTVTSGLVRIMAKRIEQQASSNWQSFITHNTDLIEDSAAVLNQHFSATLLQTEMARTQILAPDLLAI</sequence>
<name>A0A7U8C7G8_NEPCE</name>
<comment type="caution">
    <text evidence="1">The sequence shown here is derived from an EMBL/GenBank/DDBJ whole genome shotgun (WGS) entry which is preliminary data.</text>
</comment>
<reference evidence="1 2" key="1">
    <citation type="submission" date="2006-02" db="EMBL/GenBank/DDBJ databases">
        <authorList>
            <person name="Pinhassi J."/>
            <person name="Pedros-Alio C."/>
            <person name="Ferriera S."/>
            <person name="Johnson J."/>
            <person name="Kravitz S."/>
            <person name="Halpern A."/>
            <person name="Remington K."/>
            <person name="Beeson K."/>
            <person name="Tran B."/>
            <person name="Rogers Y.-H."/>
            <person name="Friedman R."/>
            <person name="Venter J.C."/>
        </authorList>
    </citation>
    <scope>NUCLEOTIDE SEQUENCE [LARGE SCALE GENOMIC DNA]</scope>
    <source>
        <strain evidence="1 2">MED92</strain>
    </source>
</reference>
<keyword evidence="2" id="KW-1185">Reference proteome</keyword>
<dbReference type="EMBL" id="AAOW01000002">
    <property type="protein sequence ID" value="EAR62699.1"/>
    <property type="molecule type" value="Genomic_DNA"/>
</dbReference>
<organism evidence="1 2">
    <name type="scientific">Neptuniibacter caesariensis</name>
    <dbReference type="NCBI Taxonomy" id="207954"/>
    <lineage>
        <taxon>Bacteria</taxon>
        <taxon>Pseudomonadati</taxon>
        <taxon>Pseudomonadota</taxon>
        <taxon>Gammaproteobacteria</taxon>
        <taxon>Oceanospirillales</taxon>
        <taxon>Oceanospirillaceae</taxon>
        <taxon>Neptuniibacter</taxon>
    </lineage>
</organism>
<evidence type="ECO:0000313" key="2">
    <source>
        <dbReference type="Proteomes" id="UP000002171"/>
    </source>
</evidence>
<protein>
    <submittedName>
        <fullName evidence="1">Uncharacterized protein</fullName>
    </submittedName>
</protein>
<dbReference type="Proteomes" id="UP000002171">
    <property type="component" value="Unassembled WGS sequence"/>
</dbReference>
<dbReference type="AlphaFoldDB" id="A0A7U8C7G8"/>
<proteinExistence type="predicted"/>
<dbReference type="OrthoDB" id="282517at2"/>
<accession>A0A7U8C7G8</accession>